<dbReference type="GO" id="GO:0036064">
    <property type="term" value="C:ciliary basal body"/>
    <property type="evidence" value="ECO:0007669"/>
    <property type="project" value="TreeGrafter"/>
</dbReference>
<keyword evidence="7" id="KW-0969">Cilium</keyword>
<keyword evidence="14" id="KW-1185">Reference proteome</keyword>
<evidence type="ECO:0000313" key="14">
    <source>
        <dbReference type="Proteomes" id="UP000005408"/>
    </source>
</evidence>
<comment type="similarity">
    <text evidence="10">Belongs to the CEP41 family.</text>
</comment>
<dbReference type="Pfam" id="PF00581">
    <property type="entry name" value="Rhodanese"/>
    <property type="match status" value="1"/>
</dbReference>
<feature type="region of interest" description="Disordered" evidence="11">
    <location>
        <begin position="260"/>
        <end position="280"/>
    </location>
</feature>
<protein>
    <recommendedName>
        <fullName evidence="12">Rhodanese domain-containing protein</fullName>
    </recommendedName>
</protein>
<feature type="compositionally biased region" description="Basic and acidic residues" evidence="11">
    <location>
        <begin position="10"/>
        <end position="21"/>
    </location>
</feature>
<keyword evidence="9" id="KW-0966">Cell projection</keyword>
<dbReference type="CDD" id="cd00158">
    <property type="entry name" value="RHOD"/>
    <property type="match status" value="1"/>
</dbReference>
<keyword evidence="8" id="KW-0206">Cytoskeleton</keyword>
<dbReference type="InterPro" id="IPR001763">
    <property type="entry name" value="Rhodanese-like_dom"/>
</dbReference>
<evidence type="ECO:0000256" key="7">
    <source>
        <dbReference type="ARBA" id="ARBA00023069"/>
    </source>
</evidence>
<dbReference type="GO" id="GO:0060271">
    <property type="term" value="P:cilium assembly"/>
    <property type="evidence" value="ECO:0007669"/>
    <property type="project" value="TreeGrafter"/>
</dbReference>
<dbReference type="InterPro" id="IPR051889">
    <property type="entry name" value="CEP41"/>
</dbReference>
<evidence type="ECO:0000256" key="4">
    <source>
        <dbReference type="ARBA" id="ARBA00022490"/>
    </source>
</evidence>
<reference evidence="13" key="1">
    <citation type="submission" date="2022-08" db="UniProtKB">
        <authorList>
            <consortium name="EnsemblMetazoa"/>
        </authorList>
    </citation>
    <scope>IDENTIFICATION</scope>
    <source>
        <strain evidence="13">05x7-T-G4-1.051#20</strain>
    </source>
</reference>
<evidence type="ECO:0000256" key="6">
    <source>
        <dbReference type="ARBA" id="ARBA00022927"/>
    </source>
</evidence>
<dbReference type="SMART" id="SM00450">
    <property type="entry name" value="RHOD"/>
    <property type="match status" value="1"/>
</dbReference>
<dbReference type="SUPFAM" id="SSF52821">
    <property type="entry name" value="Rhodanese/Cell cycle control phosphatase"/>
    <property type="match status" value="1"/>
</dbReference>
<keyword evidence="4" id="KW-0963">Cytoplasm</keyword>
<dbReference type="InterPro" id="IPR036873">
    <property type="entry name" value="Rhodanese-like_dom_sf"/>
</dbReference>
<evidence type="ECO:0000259" key="12">
    <source>
        <dbReference type="PROSITE" id="PS50206"/>
    </source>
</evidence>
<evidence type="ECO:0000256" key="8">
    <source>
        <dbReference type="ARBA" id="ARBA00023212"/>
    </source>
</evidence>
<dbReference type="GO" id="GO:0015031">
    <property type="term" value="P:protein transport"/>
    <property type="evidence" value="ECO:0007669"/>
    <property type="project" value="UniProtKB-KW"/>
</dbReference>
<evidence type="ECO:0000313" key="13">
    <source>
        <dbReference type="EnsemblMetazoa" id="G30841.4:cds"/>
    </source>
</evidence>
<accession>A0A8W8M6R8</accession>
<evidence type="ECO:0000256" key="5">
    <source>
        <dbReference type="ARBA" id="ARBA00022794"/>
    </source>
</evidence>
<keyword evidence="3" id="KW-0813">Transport</keyword>
<proteinExistence type="inferred from homology"/>
<keyword evidence="5" id="KW-0970">Cilium biogenesis/degradation</keyword>
<evidence type="ECO:0000256" key="1">
    <source>
        <dbReference type="ARBA" id="ARBA00004120"/>
    </source>
</evidence>
<sequence length="518" mass="57314">MSAVSTAKAKKSDPLSKKTPENPKYAHIRHTIDTGASVTRYMEKIEDIRKNYRFKKDEVFKRMKVTTFVQLIAQVAEYEARNSTQSTIGNGNYTDRPDTADLEVQHIQRGSPAPSLAVTEGDYGDGPRTGARSTLQGVVKGVGEIDSARPPQAPSKVEQFSCPYLLLDIRDTDSFEDCHIITAKNYPTSMLSRATNYESKDMLAFKNQPGKIIVIYDEDERLGPNAATTLVQRGYDNLFLLSGGMRIAYRYFPDGLMTGTPSQTVTENPKPPKTKEKASQKSFTTFDLEKLHTQLDSQLSDRSVGSRLSNASTVSSRMGHTTTSCLFQGQILLKTKKDNSISRNILYSRVCASSNNGFRVLAANIGDRTKPRVNKDGGRDAAHSALRISASSISVLDRFSPIATISARRVSITTRLSGVRLRTRTPLPPTHSSSPPLCCDMCWYRVSETGREGLGHWLDHRLSGGLRRRLLDPGDENPAPRTCFEPSASYPMERRTHQDYSIGIASAPGLLHFVGKIL</sequence>
<evidence type="ECO:0000256" key="2">
    <source>
        <dbReference type="ARBA" id="ARBA00004300"/>
    </source>
</evidence>
<dbReference type="Gene3D" id="3.40.250.10">
    <property type="entry name" value="Rhodanese-like domain"/>
    <property type="match status" value="1"/>
</dbReference>
<dbReference type="EnsemblMetazoa" id="G30841.4">
    <property type="protein sequence ID" value="G30841.4:cds"/>
    <property type="gene ID" value="G30841"/>
</dbReference>
<evidence type="ECO:0000256" key="3">
    <source>
        <dbReference type="ARBA" id="ARBA00022448"/>
    </source>
</evidence>
<name>A0A8W8M6R8_MAGGI</name>
<feature type="region of interest" description="Disordered" evidence="11">
    <location>
        <begin position="1"/>
        <end position="24"/>
    </location>
</feature>
<organism evidence="13 14">
    <name type="scientific">Magallana gigas</name>
    <name type="common">Pacific oyster</name>
    <name type="synonym">Crassostrea gigas</name>
    <dbReference type="NCBI Taxonomy" id="29159"/>
    <lineage>
        <taxon>Eukaryota</taxon>
        <taxon>Metazoa</taxon>
        <taxon>Spiralia</taxon>
        <taxon>Lophotrochozoa</taxon>
        <taxon>Mollusca</taxon>
        <taxon>Bivalvia</taxon>
        <taxon>Autobranchia</taxon>
        <taxon>Pteriomorphia</taxon>
        <taxon>Ostreida</taxon>
        <taxon>Ostreoidea</taxon>
        <taxon>Ostreidae</taxon>
        <taxon>Magallana</taxon>
    </lineage>
</organism>
<feature type="domain" description="Rhodanese" evidence="12">
    <location>
        <begin position="164"/>
        <end position="256"/>
    </location>
</feature>
<dbReference type="Proteomes" id="UP000005408">
    <property type="component" value="Unassembled WGS sequence"/>
</dbReference>
<evidence type="ECO:0000256" key="9">
    <source>
        <dbReference type="ARBA" id="ARBA00023273"/>
    </source>
</evidence>
<evidence type="ECO:0000256" key="10">
    <source>
        <dbReference type="ARBA" id="ARBA00038465"/>
    </source>
</evidence>
<dbReference type="PANTHER" id="PTHR44390:SF1">
    <property type="entry name" value="CENTROSOMAL PROTEIN OF 41 KDA"/>
    <property type="match status" value="1"/>
</dbReference>
<evidence type="ECO:0000256" key="11">
    <source>
        <dbReference type="SAM" id="MobiDB-lite"/>
    </source>
</evidence>
<dbReference type="AlphaFoldDB" id="A0A8W8M6R8"/>
<dbReference type="PANTHER" id="PTHR44390">
    <property type="entry name" value="CENTROSOMAL PROTEIN OF 41 KDA"/>
    <property type="match status" value="1"/>
</dbReference>
<comment type="subcellular location">
    <subcellularLocation>
        <location evidence="1">Cytoplasm</location>
        <location evidence="1">Cytoskeleton</location>
        <location evidence="1">Cilium basal body</location>
    </subcellularLocation>
    <subcellularLocation>
        <location evidence="2">Cytoplasm</location>
        <location evidence="2">Cytoskeleton</location>
        <location evidence="2">Microtubule organizing center</location>
        <location evidence="2">Centrosome</location>
    </subcellularLocation>
</comment>
<dbReference type="PROSITE" id="PS50206">
    <property type="entry name" value="RHODANESE_3"/>
    <property type="match status" value="1"/>
</dbReference>
<keyword evidence="6" id="KW-0653">Protein transport</keyword>
<dbReference type="GO" id="GO:0005813">
    <property type="term" value="C:centrosome"/>
    <property type="evidence" value="ECO:0007669"/>
    <property type="project" value="UniProtKB-SubCell"/>
</dbReference>